<keyword evidence="11" id="KW-1185">Reference proteome</keyword>
<dbReference type="GO" id="GO:0005576">
    <property type="term" value="C:extracellular region"/>
    <property type="evidence" value="ECO:0007669"/>
    <property type="project" value="UniProtKB-SubCell"/>
</dbReference>
<evidence type="ECO:0000256" key="7">
    <source>
        <dbReference type="SAM" id="Coils"/>
    </source>
</evidence>
<dbReference type="InterPro" id="IPR036056">
    <property type="entry name" value="Fibrinogen-like_C"/>
</dbReference>
<dbReference type="PROSITE" id="PS00514">
    <property type="entry name" value="FIBRINOGEN_C_1"/>
    <property type="match status" value="1"/>
</dbReference>
<feature type="domain" description="Fibrinogen C-terminal" evidence="9">
    <location>
        <begin position="217"/>
        <end position="438"/>
    </location>
</feature>
<comment type="caution">
    <text evidence="10">The sequence shown here is derived from an EMBL/GenBank/DDBJ whole genome shotgun (WGS) entry which is preliminary data.</text>
</comment>
<dbReference type="GO" id="GO:0007596">
    <property type="term" value="P:blood coagulation"/>
    <property type="evidence" value="ECO:0007669"/>
    <property type="project" value="InterPro"/>
</dbReference>
<dbReference type="PROSITE" id="PS51406">
    <property type="entry name" value="FIBRINOGEN_C_2"/>
    <property type="match status" value="1"/>
</dbReference>
<dbReference type="CDD" id="cd00087">
    <property type="entry name" value="FReD"/>
    <property type="match status" value="1"/>
</dbReference>
<evidence type="ECO:0000256" key="2">
    <source>
        <dbReference type="ARBA" id="ARBA00022525"/>
    </source>
</evidence>
<dbReference type="AlphaFoldDB" id="A0AA88P0F8"/>
<dbReference type="InterPro" id="IPR002181">
    <property type="entry name" value="Fibrinogen_a/b/g_C_dom"/>
</dbReference>
<evidence type="ECO:0000313" key="10">
    <source>
        <dbReference type="EMBL" id="KAK2868139.1"/>
    </source>
</evidence>
<proteinExistence type="predicted"/>
<dbReference type="Gene3D" id="3.90.215.10">
    <property type="entry name" value="Gamma Fibrinogen, chain A, domain 1"/>
    <property type="match status" value="1"/>
</dbReference>
<keyword evidence="3 8" id="KW-0732">Signal</keyword>
<dbReference type="PANTHER" id="PTHR47221:SF6">
    <property type="entry name" value="FIBRINOGEN ALPHA CHAIN"/>
    <property type="match status" value="1"/>
</dbReference>
<evidence type="ECO:0000256" key="1">
    <source>
        <dbReference type="ARBA" id="ARBA00004613"/>
    </source>
</evidence>
<feature type="signal peptide" evidence="8">
    <location>
        <begin position="1"/>
        <end position="20"/>
    </location>
</feature>
<organism evidence="10 11">
    <name type="scientific">Tachysurus vachellii</name>
    <name type="common">Darkbarbel catfish</name>
    <name type="synonym">Pelteobagrus vachellii</name>
    <dbReference type="NCBI Taxonomy" id="175792"/>
    <lineage>
        <taxon>Eukaryota</taxon>
        <taxon>Metazoa</taxon>
        <taxon>Chordata</taxon>
        <taxon>Craniata</taxon>
        <taxon>Vertebrata</taxon>
        <taxon>Euteleostomi</taxon>
        <taxon>Actinopterygii</taxon>
        <taxon>Neopterygii</taxon>
        <taxon>Teleostei</taxon>
        <taxon>Ostariophysi</taxon>
        <taxon>Siluriformes</taxon>
        <taxon>Bagridae</taxon>
        <taxon>Tachysurus</taxon>
    </lineage>
</organism>
<dbReference type="InterPro" id="IPR037579">
    <property type="entry name" value="FIB_ANG-like"/>
</dbReference>
<dbReference type="InterPro" id="IPR014716">
    <property type="entry name" value="Fibrinogen_a/b/g_C_1"/>
</dbReference>
<sequence length="438" mass="50815">MKMKLSELLCITVLVSSGSGSPYERRSPAVKEKRVQYAAWDDVNVLAHGLLQLGQSLKEHVDKTKGQIRDISVKLRVFNGSVDELTALTRRLHVESEALKERAGSLEEKHNRILNMSDLLLRDRQSVQDRIGDLEGKVDIIMQTHGHALNNNNQSDARAIQSLLETQNRRIDELVERIKQQQEKLDKQNIRIRALQNQIQMRKEKLHPSTRRTEQQDTPTATAANCHDLFLRGETTSGVYMLQPRDSSPIHVYCLMTSDAGWTIIQRRHDGSVDFDQLWNEYQNGFGNLDGEFWLGLEKMYRVTKDEDFILKIQMTDWRNELQSVQYRIRLNGEHSNYSLQILESSDGNLESSLSTESSSLPFSTRDRDNDRKHDFNCAKHLSGGWWFSNCGRSNLNGRYFITPPKQRHQRKQGMFWKTWHGRYYSLKSTVMMILPVR</sequence>
<evidence type="ECO:0000256" key="3">
    <source>
        <dbReference type="ARBA" id="ARBA00022729"/>
    </source>
</evidence>
<evidence type="ECO:0000313" key="11">
    <source>
        <dbReference type="Proteomes" id="UP001187315"/>
    </source>
</evidence>
<feature type="chain" id="PRO_5041701261" description="Fibrinogen C-terminal domain-containing protein" evidence="8">
    <location>
        <begin position="21"/>
        <end position="438"/>
    </location>
</feature>
<evidence type="ECO:0000256" key="6">
    <source>
        <dbReference type="ARBA" id="ARBA00023180"/>
    </source>
</evidence>
<reference evidence="10" key="1">
    <citation type="submission" date="2023-08" db="EMBL/GenBank/DDBJ databases">
        <title>Pelteobagrus vachellii genome.</title>
        <authorList>
            <person name="Liu H."/>
        </authorList>
    </citation>
    <scope>NUCLEOTIDE SEQUENCE</scope>
    <source>
        <strain evidence="10">PRFRI_2022a</strain>
        <tissue evidence="10">Muscle</tissue>
    </source>
</reference>
<dbReference type="Pfam" id="PF00147">
    <property type="entry name" value="Fibrinogen_C"/>
    <property type="match status" value="1"/>
</dbReference>
<dbReference type="SMART" id="SM00186">
    <property type="entry name" value="FBG"/>
    <property type="match status" value="1"/>
</dbReference>
<keyword evidence="6" id="KW-0325">Glycoprotein</keyword>
<dbReference type="Proteomes" id="UP001187315">
    <property type="component" value="Unassembled WGS sequence"/>
</dbReference>
<dbReference type="InterPro" id="IPR020837">
    <property type="entry name" value="Fibrinogen_CS"/>
</dbReference>
<keyword evidence="2" id="KW-0964">Secreted</keyword>
<name>A0AA88P0F8_TACVA</name>
<keyword evidence="5" id="KW-1015">Disulfide bond</keyword>
<dbReference type="SUPFAM" id="SSF56496">
    <property type="entry name" value="Fibrinogen C-terminal domain-like"/>
    <property type="match status" value="1"/>
</dbReference>
<comment type="subcellular location">
    <subcellularLocation>
        <location evidence="1">Secreted</location>
    </subcellularLocation>
</comment>
<evidence type="ECO:0000256" key="5">
    <source>
        <dbReference type="ARBA" id="ARBA00023157"/>
    </source>
</evidence>
<keyword evidence="4 7" id="KW-0175">Coiled coil</keyword>
<gene>
    <name evidence="10" type="ORF">Q7C36_000010</name>
</gene>
<dbReference type="EMBL" id="JAVHJS010000001">
    <property type="protein sequence ID" value="KAK2868139.1"/>
    <property type="molecule type" value="Genomic_DNA"/>
</dbReference>
<evidence type="ECO:0000256" key="4">
    <source>
        <dbReference type="ARBA" id="ARBA00023054"/>
    </source>
</evidence>
<dbReference type="PANTHER" id="PTHR47221">
    <property type="entry name" value="FIBRINOGEN ALPHA CHAIN"/>
    <property type="match status" value="1"/>
</dbReference>
<feature type="coiled-coil region" evidence="7">
    <location>
        <begin position="157"/>
        <end position="205"/>
    </location>
</feature>
<accession>A0AA88P0F8</accession>
<evidence type="ECO:0000256" key="8">
    <source>
        <dbReference type="SAM" id="SignalP"/>
    </source>
</evidence>
<protein>
    <recommendedName>
        <fullName evidence="9">Fibrinogen C-terminal domain-containing protein</fullName>
    </recommendedName>
</protein>
<evidence type="ECO:0000259" key="9">
    <source>
        <dbReference type="PROSITE" id="PS51406"/>
    </source>
</evidence>